<dbReference type="InterPro" id="IPR027417">
    <property type="entry name" value="P-loop_NTPase"/>
</dbReference>
<dbReference type="InterPro" id="IPR026082">
    <property type="entry name" value="ABCA"/>
</dbReference>
<feature type="domain" description="ABC transporter" evidence="1">
    <location>
        <begin position="3"/>
        <end position="36"/>
    </location>
</feature>
<sequence length="231" mass="25158">MHSKAGTLSGGQKRKLSLAIALIGGSEIVMLDEPTSGMDPGARHETWTLLQEEKSRRTILLTTHFMEEADLLGDRIAILAHGQLQCCGSGMFLKAQYGDGYHLTVVYESSSKSEATMIRTKKLLASHVGSVHLQSLIGQEATFTISAKHKSQFSSMFAELEKAQHSLGISSFGMSITTMEEVFLKVGDIAQERFNASHEDTIETPELGEDDPFVASVLRSSGSLILVGYTY</sequence>
<dbReference type="PANTHER" id="PTHR19229:SF250">
    <property type="entry name" value="ABC TRANSPORTER DOMAIN-CONTAINING PROTEIN-RELATED"/>
    <property type="match status" value="1"/>
</dbReference>
<dbReference type="Pfam" id="PF00005">
    <property type="entry name" value="ABC_tran"/>
    <property type="match status" value="1"/>
</dbReference>
<dbReference type="InterPro" id="IPR003439">
    <property type="entry name" value="ABC_transporter-like_ATP-bd"/>
</dbReference>
<gene>
    <name evidence="2" type="ORF">NBR_LOCUS3876</name>
</gene>
<reference evidence="4" key="1">
    <citation type="submission" date="2017-02" db="UniProtKB">
        <authorList>
            <consortium name="WormBaseParasite"/>
        </authorList>
    </citation>
    <scope>IDENTIFICATION</scope>
</reference>
<evidence type="ECO:0000313" key="2">
    <source>
        <dbReference type="EMBL" id="VDL67465.1"/>
    </source>
</evidence>
<dbReference type="OMA" id="ESHKFIT"/>
<dbReference type="Gene3D" id="3.40.50.300">
    <property type="entry name" value="P-loop containing nucleotide triphosphate hydrolases"/>
    <property type="match status" value="1"/>
</dbReference>
<proteinExistence type="predicted"/>
<dbReference type="AlphaFoldDB" id="A0A0N4XMX3"/>
<protein>
    <submittedName>
        <fullName evidence="4">ATPase_AAA_core domain-containing protein</fullName>
    </submittedName>
</protein>
<dbReference type="SUPFAM" id="SSF52540">
    <property type="entry name" value="P-loop containing nucleoside triphosphate hydrolases"/>
    <property type="match status" value="1"/>
</dbReference>
<dbReference type="GO" id="GO:0005319">
    <property type="term" value="F:lipid transporter activity"/>
    <property type="evidence" value="ECO:0007669"/>
    <property type="project" value="TreeGrafter"/>
</dbReference>
<evidence type="ECO:0000259" key="1">
    <source>
        <dbReference type="Pfam" id="PF00005"/>
    </source>
</evidence>
<dbReference type="STRING" id="27835.A0A0N4XMX3"/>
<dbReference type="GO" id="GO:0005524">
    <property type="term" value="F:ATP binding"/>
    <property type="evidence" value="ECO:0007669"/>
    <property type="project" value="InterPro"/>
</dbReference>
<evidence type="ECO:0000313" key="4">
    <source>
        <dbReference type="WBParaSite" id="NBR_0000387501-mRNA-1"/>
    </source>
</evidence>
<accession>A0A0N4XMX3</accession>
<dbReference type="GO" id="GO:0016887">
    <property type="term" value="F:ATP hydrolysis activity"/>
    <property type="evidence" value="ECO:0007669"/>
    <property type="project" value="InterPro"/>
</dbReference>
<keyword evidence="3" id="KW-1185">Reference proteome</keyword>
<evidence type="ECO:0000313" key="3">
    <source>
        <dbReference type="Proteomes" id="UP000271162"/>
    </source>
</evidence>
<dbReference type="WBParaSite" id="NBR_0000387501-mRNA-1">
    <property type="protein sequence ID" value="NBR_0000387501-mRNA-1"/>
    <property type="gene ID" value="NBR_0000387501"/>
</dbReference>
<dbReference type="GO" id="GO:0140359">
    <property type="term" value="F:ABC-type transporter activity"/>
    <property type="evidence" value="ECO:0007669"/>
    <property type="project" value="InterPro"/>
</dbReference>
<name>A0A0N4XMX3_NIPBR</name>
<dbReference type="EMBL" id="UYSL01006366">
    <property type="protein sequence ID" value="VDL67465.1"/>
    <property type="molecule type" value="Genomic_DNA"/>
</dbReference>
<dbReference type="GO" id="GO:0016020">
    <property type="term" value="C:membrane"/>
    <property type="evidence" value="ECO:0007669"/>
    <property type="project" value="InterPro"/>
</dbReference>
<reference evidence="2 3" key="2">
    <citation type="submission" date="2018-11" db="EMBL/GenBank/DDBJ databases">
        <authorList>
            <consortium name="Pathogen Informatics"/>
        </authorList>
    </citation>
    <scope>NUCLEOTIDE SEQUENCE [LARGE SCALE GENOMIC DNA]</scope>
</reference>
<dbReference type="PANTHER" id="PTHR19229">
    <property type="entry name" value="ATP-BINDING CASSETTE TRANSPORTER SUBFAMILY A ABCA"/>
    <property type="match status" value="1"/>
</dbReference>
<dbReference type="Proteomes" id="UP000271162">
    <property type="component" value="Unassembled WGS sequence"/>
</dbReference>
<organism evidence="4">
    <name type="scientific">Nippostrongylus brasiliensis</name>
    <name type="common">Rat hookworm</name>
    <dbReference type="NCBI Taxonomy" id="27835"/>
    <lineage>
        <taxon>Eukaryota</taxon>
        <taxon>Metazoa</taxon>
        <taxon>Ecdysozoa</taxon>
        <taxon>Nematoda</taxon>
        <taxon>Chromadorea</taxon>
        <taxon>Rhabditida</taxon>
        <taxon>Rhabditina</taxon>
        <taxon>Rhabditomorpha</taxon>
        <taxon>Strongyloidea</taxon>
        <taxon>Heligmosomidae</taxon>
        <taxon>Nippostrongylus</taxon>
    </lineage>
</organism>